<name>A0A5S5AWK5_9FIRM</name>
<dbReference type="PANTHER" id="PTHR34582">
    <property type="entry name" value="UPF0702 TRANSMEMBRANE PROTEIN YCAP"/>
    <property type="match status" value="1"/>
</dbReference>
<protein>
    <submittedName>
        <fullName evidence="9">Uncharacterized membrane protein YcaP (DUF421 family)</fullName>
    </submittedName>
</protein>
<dbReference type="InterPro" id="IPR023090">
    <property type="entry name" value="UPF0702_alpha/beta_dom_sf"/>
</dbReference>
<dbReference type="PANTHER" id="PTHR34582:SF6">
    <property type="entry name" value="UPF0702 TRANSMEMBRANE PROTEIN YCAP"/>
    <property type="match status" value="1"/>
</dbReference>
<keyword evidence="10" id="KW-1185">Reference proteome</keyword>
<comment type="subcellular location">
    <subcellularLocation>
        <location evidence="1">Cell membrane</location>
        <topology evidence="1">Multi-pass membrane protein</topology>
    </subcellularLocation>
</comment>
<evidence type="ECO:0000256" key="3">
    <source>
        <dbReference type="ARBA" id="ARBA00022475"/>
    </source>
</evidence>
<accession>A0A5S5AWK5</accession>
<comment type="similarity">
    <text evidence="2">Belongs to the UPF0702 family.</text>
</comment>
<feature type="domain" description="YetF C-terminal" evidence="8">
    <location>
        <begin position="82"/>
        <end position="153"/>
    </location>
</feature>
<feature type="transmembrane region" description="Helical" evidence="7">
    <location>
        <begin position="37"/>
        <end position="53"/>
    </location>
</feature>
<evidence type="ECO:0000259" key="8">
    <source>
        <dbReference type="Pfam" id="PF04239"/>
    </source>
</evidence>
<dbReference type="EMBL" id="VNHO01000005">
    <property type="protein sequence ID" value="TYP57573.1"/>
    <property type="molecule type" value="Genomic_DNA"/>
</dbReference>
<feature type="transmembrane region" description="Helical" evidence="7">
    <location>
        <begin position="59"/>
        <end position="82"/>
    </location>
</feature>
<comment type="caution">
    <text evidence="9">The sequence shown here is derived from an EMBL/GenBank/DDBJ whole genome shotgun (WGS) entry which is preliminary data.</text>
</comment>
<organism evidence="9 10">
    <name type="scientific">Thermosediminibacter litoriperuensis</name>
    <dbReference type="NCBI Taxonomy" id="291989"/>
    <lineage>
        <taxon>Bacteria</taxon>
        <taxon>Bacillati</taxon>
        <taxon>Bacillota</taxon>
        <taxon>Clostridia</taxon>
        <taxon>Thermosediminibacterales</taxon>
        <taxon>Thermosediminibacteraceae</taxon>
        <taxon>Thermosediminibacter</taxon>
    </lineage>
</organism>
<evidence type="ECO:0000256" key="5">
    <source>
        <dbReference type="ARBA" id="ARBA00022989"/>
    </source>
</evidence>
<evidence type="ECO:0000256" key="6">
    <source>
        <dbReference type="ARBA" id="ARBA00023136"/>
    </source>
</evidence>
<evidence type="ECO:0000313" key="9">
    <source>
        <dbReference type="EMBL" id="TYP57573.1"/>
    </source>
</evidence>
<evidence type="ECO:0000256" key="4">
    <source>
        <dbReference type="ARBA" id="ARBA00022692"/>
    </source>
</evidence>
<gene>
    <name evidence="9" type="ORF">LZ11_00564</name>
</gene>
<dbReference type="AlphaFoldDB" id="A0A5S5AWK5"/>
<evidence type="ECO:0000256" key="2">
    <source>
        <dbReference type="ARBA" id="ARBA00006448"/>
    </source>
</evidence>
<reference evidence="9 10" key="1">
    <citation type="submission" date="2019-07" db="EMBL/GenBank/DDBJ databases">
        <title>Genomic Encyclopedia of Type Strains, Phase I: the one thousand microbial genomes (KMG-I) project.</title>
        <authorList>
            <person name="Kyrpides N."/>
        </authorList>
    </citation>
    <scope>NUCLEOTIDE SEQUENCE [LARGE SCALE GENOMIC DNA]</scope>
    <source>
        <strain evidence="9 10">DSM 16647</strain>
    </source>
</reference>
<sequence>MLKEFLLLAYRSVILFTISLVLVRIMGKRTIAQLSPFDLILIIIMGSAIAIPLEDFSIPLSFGIIPVIVISILNYLLAILIMKNRKLENVLQGTSTVLVKDGEVIVQNLKKERITIADLLILLREKNVTDINEVQEATIEPNGKLSILKKKDSEPVTPKYLGLKPSQGIFPTMVVHQGRVAQNNLDTLGVGIDRLLVELRKKGVNRLSEIKAAWIDEEGKLEIDRFGQGHSRRVRKHDGFYSKLGISTDEIKREFGIDPYLFLDAVSLGLRDEEISKLLGYELKKVKELRERLGAVGSEIGLYYKKDLPV</sequence>
<keyword evidence="5 7" id="KW-1133">Transmembrane helix</keyword>
<feature type="transmembrane region" description="Helical" evidence="7">
    <location>
        <begin position="6"/>
        <end position="25"/>
    </location>
</feature>
<keyword evidence="6 7" id="KW-0472">Membrane</keyword>
<evidence type="ECO:0000313" key="10">
    <source>
        <dbReference type="Proteomes" id="UP000322294"/>
    </source>
</evidence>
<keyword evidence="3" id="KW-1003">Cell membrane</keyword>
<dbReference type="GO" id="GO:0005886">
    <property type="term" value="C:plasma membrane"/>
    <property type="evidence" value="ECO:0007669"/>
    <property type="project" value="UniProtKB-SubCell"/>
</dbReference>
<feature type="domain" description="YetF C-terminal" evidence="8">
    <location>
        <begin position="171"/>
        <end position="226"/>
    </location>
</feature>
<keyword evidence="4 7" id="KW-0812">Transmembrane</keyword>
<evidence type="ECO:0000256" key="1">
    <source>
        <dbReference type="ARBA" id="ARBA00004651"/>
    </source>
</evidence>
<dbReference type="Proteomes" id="UP000322294">
    <property type="component" value="Unassembled WGS sequence"/>
</dbReference>
<proteinExistence type="inferred from homology"/>
<dbReference type="InterPro" id="IPR007353">
    <property type="entry name" value="DUF421"/>
</dbReference>
<evidence type="ECO:0000256" key="7">
    <source>
        <dbReference type="SAM" id="Phobius"/>
    </source>
</evidence>
<dbReference type="Pfam" id="PF04239">
    <property type="entry name" value="DUF421"/>
    <property type="match status" value="2"/>
</dbReference>
<dbReference type="Gene3D" id="3.30.240.20">
    <property type="entry name" value="bsu07140 like domains"/>
    <property type="match status" value="2"/>
</dbReference>